<sequence>MLTVKDTQYYTFVFTGMNLTVTRSLESTVESLEDPSSEQ</sequence>
<evidence type="ECO:0000313" key="1">
    <source>
        <dbReference type="EMBL" id="JAH91825.1"/>
    </source>
</evidence>
<reference evidence="1" key="2">
    <citation type="journal article" date="2015" name="Fish Shellfish Immunol.">
        <title>Early steps in the European eel (Anguilla anguilla)-Vibrio vulnificus interaction in the gills: Role of the RtxA13 toxin.</title>
        <authorList>
            <person name="Callol A."/>
            <person name="Pajuelo D."/>
            <person name="Ebbesson L."/>
            <person name="Teles M."/>
            <person name="MacKenzie S."/>
            <person name="Amaro C."/>
        </authorList>
    </citation>
    <scope>NUCLEOTIDE SEQUENCE</scope>
</reference>
<proteinExistence type="predicted"/>
<organism evidence="1">
    <name type="scientific">Anguilla anguilla</name>
    <name type="common">European freshwater eel</name>
    <name type="synonym">Muraena anguilla</name>
    <dbReference type="NCBI Taxonomy" id="7936"/>
    <lineage>
        <taxon>Eukaryota</taxon>
        <taxon>Metazoa</taxon>
        <taxon>Chordata</taxon>
        <taxon>Craniata</taxon>
        <taxon>Vertebrata</taxon>
        <taxon>Euteleostomi</taxon>
        <taxon>Actinopterygii</taxon>
        <taxon>Neopterygii</taxon>
        <taxon>Teleostei</taxon>
        <taxon>Anguilliformes</taxon>
        <taxon>Anguillidae</taxon>
        <taxon>Anguilla</taxon>
    </lineage>
</organism>
<dbReference type="EMBL" id="GBXM01016752">
    <property type="protein sequence ID" value="JAH91825.1"/>
    <property type="molecule type" value="Transcribed_RNA"/>
</dbReference>
<protein>
    <submittedName>
        <fullName evidence="1">Uncharacterized protein</fullName>
    </submittedName>
</protein>
<name>A0A0E9WQK2_ANGAN</name>
<accession>A0A0E9WQK2</accession>
<reference evidence="1" key="1">
    <citation type="submission" date="2014-11" db="EMBL/GenBank/DDBJ databases">
        <authorList>
            <person name="Amaro Gonzalez C."/>
        </authorList>
    </citation>
    <scope>NUCLEOTIDE SEQUENCE</scope>
</reference>
<dbReference type="AlphaFoldDB" id="A0A0E9WQK2"/>